<dbReference type="SUPFAM" id="SSF63491">
    <property type="entry name" value="BAG domain"/>
    <property type="match status" value="1"/>
</dbReference>
<keyword evidence="5" id="KW-1185">Reference proteome</keyword>
<gene>
    <name evidence="4" type="ORF">EGC77_10010</name>
    <name evidence="3" type="ORF">EGC80_03415</name>
</gene>
<feature type="signal peptide" evidence="2">
    <location>
        <begin position="1"/>
        <end position="22"/>
    </location>
</feature>
<dbReference type="KEGG" id="spsr:EGC80_03415"/>
<dbReference type="OrthoDB" id="7865349at2"/>
<evidence type="ECO:0000256" key="2">
    <source>
        <dbReference type="SAM" id="SignalP"/>
    </source>
</evidence>
<dbReference type="AlphaFoldDB" id="A0A3N4E1X8"/>
<evidence type="ECO:0000313" key="4">
    <source>
        <dbReference type="EMBL" id="RPA32165.1"/>
    </source>
</evidence>
<dbReference type="Proteomes" id="UP000273778">
    <property type="component" value="Chromosome"/>
</dbReference>
<keyword evidence="2" id="KW-0732">Signal</keyword>
<feature type="coiled-coil region" evidence="1">
    <location>
        <begin position="21"/>
        <end position="77"/>
    </location>
</feature>
<dbReference type="RefSeq" id="WP_101033194.1">
    <property type="nucleotide sequence ID" value="NZ_CP034073.1"/>
</dbReference>
<organism evidence="4 6">
    <name type="scientific">Shewanella psychromarinicola</name>
    <dbReference type="NCBI Taxonomy" id="2487742"/>
    <lineage>
        <taxon>Bacteria</taxon>
        <taxon>Pseudomonadati</taxon>
        <taxon>Pseudomonadota</taxon>
        <taxon>Gammaproteobacteria</taxon>
        <taxon>Alteromonadales</taxon>
        <taxon>Shewanellaceae</taxon>
        <taxon>Shewanella</taxon>
    </lineage>
</organism>
<name>A0A3N4E1X8_9GAMM</name>
<dbReference type="Proteomes" id="UP000278855">
    <property type="component" value="Unassembled WGS sequence"/>
</dbReference>
<evidence type="ECO:0000313" key="6">
    <source>
        <dbReference type="Proteomes" id="UP000278855"/>
    </source>
</evidence>
<dbReference type="EMBL" id="RKKB01000003">
    <property type="protein sequence ID" value="RPA32165.1"/>
    <property type="molecule type" value="Genomic_DNA"/>
</dbReference>
<accession>A0A3N4E1X8</accession>
<reference evidence="4" key="3">
    <citation type="submission" date="2018-11" db="EMBL/GenBank/DDBJ databases">
        <authorList>
            <person name="Hwang Y.J."/>
            <person name="Hwang C.Y."/>
        </authorList>
    </citation>
    <scope>NUCLEOTIDE SEQUENCE</scope>
    <source>
        <strain evidence="4">R106</strain>
    </source>
</reference>
<protein>
    <submittedName>
        <fullName evidence="4">Uncharacterized protein</fullName>
    </submittedName>
</protein>
<reference evidence="6" key="2">
    <citation type="submission" date="2018-11" db="EMBL/GenBank/DDBJ databases">
        <title>Shewanella sp. R106.</title>
        <authorList>
            <person name="Hwang Y.J."/>
            <person name="Hwang C.Y."/>
        </authorList>
    </citation>
    <scope>NUCLEOTIDE SEQUENCE [LARGE SCALE GENOMIC DNA]</scope>
    <source>
        <strain evidence="6">R106</strain>
    </source>
</reference>
<evidence type="ECO:0000313" key="5">
    <source>
        <dbReference type="Proteomes" id="UP000273778"/>
    </source>
</evidence>
<evidence type="ECO:0000313" key="3">
    <source>
        <dbReference type="EMBL" id="AZG34073.1"/>
    </source>
</evidence>
<dbReference type="EMBL" id="CP034073">
    <property type="protein sequence ID" value="AZG34073.1"/>
    <property type="molecule type" value="Genomic_DNA"/>
</dbReference>
<evidence type="ECO:0000256" key="1">
    <source>
        <dbReference type="SAM" id="Coils"/>
    </source>
</evidence>
<keyword evidence="1" id="KW-0175">Coiled coil</keyword>
<reference evidence="3 5" key="1">
    <citation type="submission" date="2018-11" db="EMBL/GenBank/DDBJ databases">
        <title>Shewanella sp. M2.</title>
        <authorList>
            <person name="Hwang Y.J."/>
            <person name="Hwang C.Y."/>
        </authorList>
    </citation>
    <scope>NUCLEOTIDE SEQUENCE [LARGE SCALE GENOMIC DNA]</scope>
    <source>
        <strain evidence="3 5">M2</strain>
    </source>
</reference>
<feature type="chain" id="PRO_5018269269" evidence="2">
    <location>
        <begin position="23"/>
        <end position="151"/>
    </location>
</feature>
<sequence length="151" mass="17292">MKSHVFALILIGILGVTPLGYAQTENANTSLEEVKKETQDLLAAIDSYTADKRDEAVIKAKEGLNKLDKRIDTLEAAIDQNWDKMSEAARKEARENLRVVRKQRNQVAQWYGSMKTSSANSWDQMKKGFLDSYKTLEDAWRKSEKESRHKE</sequence>
<proteinExistence type="predicted"/>